<evidence type="ECO:0000313" key="2">
    <source>
        <dbReference type="Proteomes" id="UP000242180"/>
    </source>
</evidence>
<sequence length="52" mass="6077">MASTCLLTTFSSFHSRLYIHRAWHTTKTIILFWSRSKHKDPPILSLPAHDLI</sequence>
<dbReference type="Proteomes" id="UP000242180">
    <property type="component" value="Unassembled WGS sequence"/>
</dbReference>
<keyword evidence="2" id="KW-1185">Reference proteome</keyword>
<dbReference type="EMBL" id="MCGN01000002">
    <property type="protein sequence ID" value="ORZ01665.1"/>
    <property type="molecule type" value="Genomic_DNA"/>
</dbReference>
<dbReference type="AlphaFoldDB" id="A0A1X2HQJ8"/>
<reference evidence="1 2" key="1">
    <citation type="submission" date="2016-07" db="EMBL/GenBank/DDBJ databases">
        <title>Pervasive Adenine N6-methylation of Active Genes in Fungi.</title>
        <authorList>
            <consortium name="DOE Joint Genome Institute"/>
            <person name="Mondo S.J."/>
            <person name="Dannebaum R.O."/>
            <person name="Kuo R.C."/>
            <person name="Labutti K."/>
            <person name="Haridas S."/>
            <person name="Kuo A."/>
            <person name="Salamov A."/>
            <person name="Ahrendt S.R."/>
            <person name="Lipzen A."/>
            <person name="Sullivan W."/>
            <person name="Andreopoulos W.B."/>
            <person name="Clum A."/>
            <person name="Lindquist E."/>
            <person name="Daum C."/>
            <person name="Ramamoorthy G.K."/>
            <person name="Gryganskyi A."/>
            <person name="Culley D."/>
            <person name="Magnuson J.K."/>
            <person name="James T.Y."/>
            <person name="O'Malley M.A."/>
            <person name="Stajich J.E."/>
            <person name="Spatafora J.W."/>
            <person name="Visel A."/>
            <person name="Grigoriev I.V."/>
        </authorList>
    </citation>
    <scope>NUCLEOTIDE SEQUENCE [LARGE SCALE GENOMIC DNA]</scope>
    <source>
        <strain evidence="1 2">NRRL 2496</strain>
    </source>
</reference>
<comment type="caution">
    <text evidence="1">The sequence shown here is derived from an EMBL/GenBank/DDBJ whole genome shotgun (WGS) entry which is preliminary data.</text>
</comment>
<name>A0A1X2HQJ8_SYNRA</name>
<organism evidence="1 2">
    <name type="scientific">Syncephalastrum racemosum</name>
    <name type="common">Filamentous fungus</name>
    <dbReference type="NCBI Taxonomy" id="13706"/>
    <lineage>
        <taxon>Eukaryota</taxon>
        <taxon>Fungi</taxon>
        <taxon>Fungi incertae sedis</taxon>
        <taxon>Mucoromycota</taxon>
        <taxon>Mucoromycotina</taxon>
        <taxon>Mucoromycetes</taxon>
        <taxon>Mucorales</taxon>
        <taxon>Syncephalastraceae</taxon>
        <taxon>Syncephalastrum</taxon>
    </lineage>
</organism>
<gene>
    <name evidence="1" type="ORF">BCR43DRAFT_487298</name>
</gene>
<accession>A0A1X2HQJ8</accession>
<dbReference type="InParanoid" id="A0A1X2HQJ8"/>
<proteinExistence type="predicted"/>
<protein>
    <submittedName>
        <fullName evidence="1">Uncharacterized protein</fullName>
    </submittedName>
</protein>
<evidence type="ECO:0000313" key="1">
    <source>
        <dbReference type="EMBL" id="ORZ01665.1"/>
    </source>
</evidence>